<organism evidence="3 4">
    <name type="scientific">Pelagovum pacificum</name>
    <dbReference type="NCBI Taxonomy" id="2588711"/>
    <lineage>
        <taxon>Bacteria</taxon>
        <taxon>Pseudomonadati</taxon>
        <taxon>Pseudomonadota</taxon>
        <taxon>Alphaproteobacteria</taxon>
        <taxon>Rhodobacterales</taxon>
        <taxon>Paracoccaceae</taxon>
        <taxon>Pelagovum</taxon>
    </lineage>
</organism>
<dbReference type="EMBL" id="VFFF01000003">
    <property type="protein sequence ID" value="TNY30943.1"/>
    <property type="molecule type" value="Genomic_DNA"/>
</dbReference>
<feature type="compositionally biased region" description="Low complexity" evidence="1">
    <location>
        <begin position="58"/>
        <end position="68"/>
    </location>
</feature>
<feature type="region of interest" description="Disordered" evidence="1">
    <location>
        <begin position="43"/>
        <end position="245"/>
    </location>
</feature>
<feature type="compositionally biased region" description="Low complexity" evidence="1">
    <location>
        <begin position="167"/>
        <end position="177"/>
    </location>
</feature>
<dbReference type="RefSeq" id="WP_140197208.1">
    <property type="nucleotide sequence ID" value="NZ_CP065915.1"/>
</dbReference>
<evidence type="ECO:0000256" key="1">
    <source>
        <dbReference type="SAM" id="MobiDB-lite"/>
    </source>
</evidence>
<name>A0A5C5G850_9RHOB</name>
<protein>
    <recommendedName>
        <fullName evidence="5">Energy transducer TonB</fullName>
    </recommendedName>
</protein>
<accession>A0A5C5G850</accession>
<evidence type="ECO:0000313" key="4">
    <source>
        <dbReference type="Proteomes" id="UP000314011"/>
    </source>
</evidence>
<evidence type="ECO:0000313" key="3">
    <source>
        <dbReference type="EMBL" id="TNY30943.1"/>
    </source>
</evidence>
<dbReference type="AlphaFoldDB" id="A0A5C5G850"/>
<evidence type="ECO:0000256" key="2">
    <source>
        <dbReference type="SAM" id="Phobius"/>
    </source>
</evidence>
<feature type="compositionally biased region" description="Pro residues" evidence="1">
    <location>
        <begin position="85"/>
        <end position="114"/>
    </location>
</feature>
<reference evidence="3 4" key="1">
    <citation type="submission" date="2019-06" db="EMBL/GenBank/DDBJ databases">
        <title>Genome of new Rhodobacteraceae sp. SM1903.</title>
        <authorList>
            <person name="Ren X."/>
        </authorList>
    </citation>
    <scope>NUCLEOTIDE SEQUENCE [LARGE SCALE GENOMIC DNA]</scope>
    <source>
        <strain evidence="3 4">SM1903</strain>
    </source>
</reference>
<feature type="compositionally biased region" description="Acidic residues" evidence="1">
    <location>
        <begin position="178"/>
        <end position="195"/>
    </location>
</feature>
<keyword evidence="2" id="KW-0472">Membrane</keyword>
<gene>
    <name evidence="3" type="ORF">FHY64_17740</name>
</gene>
<keyword evidence="4" id="KW-1185">Reference proteome</keyword>
<sequence length="384" mass="40200">MSPGGYISGAGHAGLLVWFIAGWGLYSNPLEFDVMDVSVVSSEEFEQMRAASAPQPAEPQVDAPEVVVPEPPETEEAAMPEPVAEDPPPQPEPPPPAEAAEPDPPPALPEPEQPPADVADVAPPAPSVPQIVEDETLTVSDRPVPRPADRVADEVAPPPEPDDNIAEEATAAAAPAEEPAEIVEEEQQETVEEEAATQIVTEADEPAASAPLASIRPQTRPNRPTPPPETESTTTTASSDNVEDPAVNEEAVDDAVAAALAAASDAGVPETSVPQGPPMTGAEREGLRLAVQDCWNLDVGSEAARVVVTVGFDLSRQGMVEGEVRMVSANGGPDEAVRAAFGAAQRAVMRCQNSGGRSGYDLPEEKYGQWQSVEITFDPSNRSF</sequence>
<dbReference type="OrthoDB" id="7161229at2"/>
<proteinExistence type="predicted"/>
<dbReference type="Proteomes" id="UP000314011">
    <property type="component" value="Unassembled WGS sequence"/>
</dbReference>
<feature type="region of interest" description="Disordered" evidence="1">
    <location>
        <begin position="262"/>
        <end position="282"/>
    </location>
</feature>
<feature type="transmembrane region" description="Helical" evidence="2">
    <location>
        <begin position="6"/>
        <end position="26"/>
    </location>
</feature>
<dbReference type="Gene3D" id="3.30.1150.10">
    <property type="match status" value="1"/>
</dbReference>
<evidence type="ECO:0008006" key="5">
    <source>
        <dbReference type="Google" id="ProtNLM"/>
    </source>
</evidence>
<comment type="caution">
    <text evidence="3">The sequence shown here is derived from an EMBL/GenBank/DDBJ whole genome shotgun (WGS) entry which is preliminary data.</text>
</comment>
<keyword evidence="2" id="KW-0812">Transmembrane</keyword>
<feature type="compositionally biased region" description="Basic and acidic residues" evidence="1">
    <location>
        <begin position="143"/>
        <end position="153"/>
    </location>
</feature>
<keyword evidence="2" id="KW-1133">Transmembrane helix</keyword>